<evidence type="ECO:0000313" key="2">
    <source>
        <dbReference type="EMBL" id="WKW13153.1"/>
    </source>
</evidence>
<dbReference type="InterPro" id="IPR011051">
    <property type="entry name" value="RmlC_Cupin_sf"/>
</dbReference>
<evidence type="ECO:0000313" key="4">
    <source>
        <dbReference type="Proteomes" id="UP001229955"/>
    </source>
</evidence>
<reference evidence="2" key="1">
    <citation type="submission" date="2023-07" db="EMBL/GenBank/DDBJ databases">
        <authorList>
            <person name="Haufschild T."/>
            <person name="Kallscheuer N."/>
            <person name="Hammer J."/>
            <person name="Kohn T."/>
            <person name="Kabuu M."/>
            <person name="Jogler M."/>
            <person name="Wohfarth N."/>
            <person name="Heuer A."/>
            <person name="Rohde M."/>
            <person name="van Teeseling M.C.F."/>
            <person name="Jogler C."/>
        </authorList>
    </citation>
    <scope>NUCLEOTIDE SEQUENCE</scope>
    <source>
        <strain evidence="2">Strain 138</strain>
        <strain evidence="3">Strain 318</strain>
    </source>
</reference>
<protein>
    <submittedName>
        <fullName evidence="2">AraC family ligand binding domain-containing protein</fullName>
    </submittedName>
</protein>
<dbReference type="EMBL" id="CP130613">
    <property type="protein sequence ID" value="WKW16060.1"/>
    <property type="molecule type" value="Genomic_DNA"/>
</dbReference>
<dbReference type="RefSeq" id="WP_367886015.1">
    <property type="nucleotide sequence ID" value="NZ_CP130612.1"/>
</dbReference>
<proteinExistence type="predicted"/>
<dbReference type="Proteomes" id="UP001229955">
    <property type="component" value="Chromosome"/>
</dbReference>
<accession>A0AA49Q5G1</accession>
<keyword evidence="4" id="KW-1185">Reference proteome</keyword>
<evidence type="ECO:0000313" key="3">
    <source>
        <dbReference type="EMBL" id="WKW16060.1"/>
    </source>
</evidence>
<evidence type="ECO:0000259" key="1">
    <source>
        <dbReference type="Pfam" id="PF07883"/>
    </source>
</evidence>
<dbReference type="AlphaFoldDB" id="A0AA49Q5G1"/>
<sequence>MNVLDVQAAAEAAVQAHPSRPATAVVHDVPGVRLVVFRIEPGQQVAPHTSEATVLLTVISGRGTISGPDGETSAGPGTVVTYAPGELHGMRADAERFCILASIIRKH</sequence>
<organism evidence="2">
    <name type="scientific">Pseudogemmatithrix spongiicola</name>
    <dbReference type="NCBI Taxonomy" id="3062599"/>
    <lineage>
        <taxon>Bacteria</taxon>
        <taxon>Pseudomonadati</taxon>
        <taxon>Gemmatimonadota</taxon>
        <taxon>Gemmatimonadia</taxon>
        <taxon>Gemmatimonadales</taxon>
        <taxon>Gemmatimonadaceae</taxon>
        <taxon>Pseudogemmatithrix</taxon>
    </lineage>
</organism>
<dbReference type="SUPFAM" id="SSF51182">
    <property type="entry name" value="RmlC-like cupins"/>
    <property type="match status" value="1"/>
</dbReference>
<gene>
    <name evidence="2" type="ORF">Strain138_002468</name>
    <name evidence="3" type="ORF">Strain318_002468</name>
</gene>
<dbReference type="EMBL" id="CP130612">
    <property type="protein sequence ID" value="WKW13153.1"/>
    <property type="molecule type" value="Genomic_DNA"/>
</dbReference>
<feature type="domain" description="Cupin type-2" evidence="1">
    <location>
        <begin position="36"/>
        <end position="95"/>
    </location>
</feature>
<dbReference type="InterPro" id="IPR014710">
    <property type="entry name" value="RmlC-like_jellyroll"/>
</dbReference>
<dbReference type="Gene3D" id="2.60.120.10">
    <property type="entry name" value="Jelly Rolls"/>
    <property type="match status" value="1"/>
</dbReference>
<dbReference type="KEGG" id="pspc:Strain318_002468"/>
<name>A0AA49Q5G1_9BACT</name>
<accession>A0AA49K1A4</accession>
<dbReference type="Pfam" id="PF07883">
    <property type="entry name" value="Cupin_2"/>
    <property type="match status" value="1"/>
</dbReference>
<dbReference type="InterPro" id="IPR013096">
    <property type="entry name" value="Cupin_2"/>
</dbReference>